<protein>
    <recommendedName>
        <fullName evidence="3">Lipoprotein</fullName>
    </recommendedName>
</protein>
<dbReference type="KEGG" id="gsn:YC6258_02037"/>
<name>A0A0C5VII9_9GAMM</name>
<dbReference type="AlphaFoldDB" id="A0A0C5VII9"/>
<evidence type="ECO:0000313" key="1">
    <source>
        <dbReference type="EMBL" id="AJQ94081.1"/>
    </source>
</evidence>
<keyword evidence="2" id="KW-1185">Reference proteome</keyword>
<gene>
    <name evidence="1" type="ORF">YC6258_02037</name>
</gene>
<organism evidence="1 2">
    <name type="scientific">Gynuella sunshinyii YC6258</name>
    <dbReference type="NCBI Taxonomy" id="1445510"/>
    <lineage>
        <taxon>Bacteria</taxon>
        <taxon>Pseudomonadati</taxon>
        <taxon>Pseudomonadota</taxon>
        <taxon>Gammaproteobacteria</taxon>
        <taxon>Oceanospirillales</taxon>
        <taxon>Saccharospirillaceae</taxon>
        <taxon>Gynuella</taxon>
    </lineage>
</organism>
<accession>A0A0C5VII9</accession>
<dbReference type="Proteomes" id="UP000032266">
    <property type="component" value="Chromosome"/>
</dbReference>
<dbReference type="RefSeq" id="WP_044616686.1">
    <property type="nucleotide sequence ID" value="NZ_CP007142.1"/>
</dbReference>
<evidence type="ECO:0008006" key="3">
    <source>
        <dbReference type="Google" id="ProtNLM"/>
    </source>
</evidence>
<dbReference type="HOGENOM" id="CLU_1466259_0_0_6"/>
<proteinExistence type="predicted"/>
<evidence type="ECO:0000313" key="2">
    <source>
        <dbReference type="Proteomes" id="UP000032266"/>
    </source>
</evidence>
<sequence>MNLKTLISIGLCIATLTACKPDLRTIGTVDDDKLITPKTLADMGYTAFREKYLGQEVTVTGFYHAMMTGAYNMDNSQCKVAFRTRDEESVKKLVIYIYTNHFPDFVLKDAMKRHDNFDPKYLHYDKEATLPDEICDEWCEYDPKTKACFYKSPDLKITGKIFELVGDEKSPVGMLYMKVKGVEY</sequence>
<dbReference type="EMBL" id="CP007142">
    <property type="protein sequence ID" value="AJQ94081.1"/>
    <property type="molecule type" value="Genomic_DNA"/>
</dbReference>
<reference evidence="1 2" key="1">
    <citation type="submission" date="2014-01" db="EMBL/GenBank/DDBJ databases">
        <title>Full genme sequencing of cellulolytic bacterium Gynuella sunshinyii YC6258T gen. nov., sp. nov.</title>
        <authorList>
            <person name="Khan H."/>
            <person name="Chung E.J."/>
            <person name="Chung Y.R."/>
        </authorList>
    </citation>
    <scope>NUCLEOTIDE SEQUENCE [LARGE SCALE GENOMIC DNA]</scope>
    <source>
        <strain evidence="1 2">YC6258</strain>
    </source>
</reference>
<dbReference type="PROSITE" id="PS51257">
    <property type="entry name" value="PROKAR_LIPOPROTEIN"/>
    <property type="match status" value="1"/>
</dbReference>